<dbReference type="OrthoDB" id="9803749at2"/>
<reference evidence="3 4" key="1">
    <citation type="journal article" date="2018" name="Int. J. Syst. Evol. Microbiol.">
        <title>Parvibium lacunae gen. nov., sp. nov., a new member of the family Alcaligenaceae isolated from a freshwater pond.</title>
        <authorList>
            <person name="Chen W.M."/>
            <person name="Xie P.B."/>
            <person name="Hsu M.Y."/>
            <person name="Sheu S.Y."/>
        </authorList>
    </citation>
    <scope>NUCLEOTIDE SEQUENCE [LARGE SCALE GENOMIC DNA]</scope>
    <source>
        <strain evidence="3 4">KMB9</strain>
    </source>
</reference>
<keyword evidence="4" id="KW-1185">Reference proteome</keyword>
<dbReference type="AlphaFoldDB" id="A0A368L7G5"/>
<evidence type="ECO:0000313" key="4">
    <source>
        <dbReference type="Proteomes" id="UP000252357"/>
    </source>
</evidence>
<dbReference type="InterPro" id="IPR006504">
    <property type="entry name" value="Tscrpt_reg_Spx/MgsR"/>
</dbReference>
<dbReference type="PANTHER" id="PTHR30041">
    <property type="entry name" value="ARSENATE REDUCTASE"/>
    <property type="match status" value="1"/>
</dbReference>
<dbReference type="PANTHER" id="PTHR30041:SF8">
    <property type="entry name" value="PROTEIN YFFB"/>
    <property type="match status" value="1"/>
</dbReference>
<dbReference type="InterPro" id="IPR006660">
    <property type="entry name" value="Arsenate_reductase-like"/>
</dbReference>
<dbReference type="RefSeq" id="WP_114401707.1">
    <property type="nucleotide sequence ID" value="NZ_QPGB01000001.1"/>
</dbReference>
<dbReference type="Gene3D" id="3.40.30.10">
    <property type="entry name" value="Glutaredoxin"/>
    <property type="match status" value="1"/>
</dbReference>
<evidence type="ECO:0000313" key="3">
    <source>
        <dbReference type="EMBL" id="RCS59557.1"/>
    </source>
</evidence>
<comment type="similarity">
    <text evidence="1 2">Belongs to the ArsC family.</text>
</comment>
<dbReference type="CDD" id="cd03035">
    <property type="entry name" value="ArsC_Yffb"/>
    <property type="match status" value="1"/>
</dbReference>
<organism evidence="3 4">
    <name type="scientific">Parvibium lacunae</name>
    <dbReference type="NCBI Taxonomy" id="1888893"/>
    <lineage>
        <taxon>Bacteria</taxon>
        <taxon>Pseudomonadati</taxon>
        <taxon>Pseudomonadota</taxon>
        <taxon>Betaproteobacteria</taxon>
        <taxon>Burkholderiales</taxon>
        <taxon>Alcaligenaceae</taxon>
        <taxon>Parvibium</taxon>
    </lineage>
</organism>
<comment type="caution">
    <text evidence="3">The sequence shown here is derived from an EMBL/GenBank/DDBJ whole genome shotgun (WGS) entry which is preliminary data.</text>
</comment>
<protein>
    <submittedName>
        <fullName evidence="3">Arsenate reductase</fullName>
    </submittedName>
</protein>
<dbReference type="SUPFAM" id="SSF52833">
    <property type="entry name" value="Thioredoxin-like"/>
    <property type="match status" value="1"/>
</dbReference>
<dbReference type="EMBL" id="QPGB01000001">
    <property type="protein sequence ID" value="RCS59557.1"/>
    <property type="molecule type" value="Genomic_DNA"/>
</dbReference>
<sequence>MTSIQLFGIPNCGSVKKARSWLDARQLDYTFHDFKKQGLDSATLDAWLKQVDWTRLLNKKGTTWRNLDVATQAQADTLAGARALMLQATSVIKRPVLVTGQKILVGFDDSEYAAILK</sequence>
<proteinExistence type="inferred from homology"/>
<gene>
    <name evidence="3" type="ORF">DU000_02205</name>
</gene>
<evidence type="ECO:0000256" key="2">
    <source>
        <dbReference type="PROSITE-ProRule" id="PRU01282"/>
    </source>
</evidence>
<accession>A0A368L7G5</accession>
<dbReference type="Proteomes" id="UP000252357">
    <property type="component" value="Unassembled WGS sequence"/>
</dbReference>
<dbReference type="Pfam" id="PF03960">
    <property type="entry name" value="ArsC"/>
    <property type="match status" value="1"/>
</dbReference>
<dbReference type="PROSITE" id="PS51353">
    <property type="entry name" value="ARSC"/>
    <property type="match status" value="1"/>
</dbReference>
<evidence type="ECO:0000256" key="1">
    <source>
        <dbReference type="ARBA" id="ARBA00007198"/>
    </source>
</evidence>
<dbReference type="InterPro" id="IPR036249">
    <property type="entry name" value="Thioredoxin-like_sf"/>
</dbReference>
<name>A0A368L7G5_9BURK</name>
<dbReference type="NCBIfam" id="TIGR01617">
    <property type="entry name" value="arsC_related"/>
    <property type="match status" value="1"/>
</dbReference>